<evidence type="ECO:0000313" key="2">
    <source>
        <dbReference type="EMBL" id="KIV80243.1"/>
    </source>
</evidence>
<feature type="compositionally biased region" description="Basic residues" evidence="1">
    <location>
        <begin position="52"/>
        <end position="70"/>
    </location>
</feature>
<dbReference type="EMBL" id="KN846953">
    <property type="protein sequence ID" value="KIV80243.1"/>
    <property type="molecule type" value="Genomic_DNA"/>
</dbReference>
<sequence>MQPIASSLDQNYERNSATGLVATNTKLKPPKESEFQFISIQNPADAKDRDKRRLARSHAVRQGLQKRRKLQQASSSGNTSGWTSLPWVAFAPASAYGPFETIFGDSPKLRALLSHDVARQAVEPVFSIADPVIFQDFQSVFRTDLDDPALLNAVKLTFAFAVTGGNIDHECLNYQNQAMSAIRKRMSSPDMALSLPTLGAILLLAGVEARLGMRWQVQLHMNAIRRLLDLSKSRTIYLTDGIKRAIFWQDLNSSVMTGSERTVDYPTFEELHWIRDPFAPEFFVLAPGFQEMVHLFSEDFVEVLKDIHALQCIQSIPDYSCQNAIEMRRVDNQQASIGSRLVELPKLSAFMEACYLAAYLSACMLCSKVWRHSVMPSHVSMHLLKTIHESDDDPLWNDHPDLLTWTLYIGGSFSPKGAIRSDYKAILQTLRVSRFGEKYTSLPELIQILDQFIWSAKAYLAQVEEFWNEMQVAP</sequence>
<dbReference type="PANTHER" id="PTHR37540:SF5">
    <property type="entry name" value="TRANSCRIPTION FACTOR DOMAIN-CONTAINING PROTEIN"/>
    <property type="match status" value="1"/>
</dbReference>
<dbReference type="STRING" id="1016849.A0A0D1YZQ9"/>
<feature type="region of interest" description="Disordered" evidence="1">
    <location>
        <begin position="1"/>
        <end position="80"/>
    </location>
</feature>
<name>A0A0D1YZQ9_9EURO</name>
<proteinExistence type="predicted"/>
<gene>
    <name evidence="2" type="ORF">PV11_07757</name>
</gene>
<dbReference type="OrthoDB" id="4149656at2759"/>
<feature type="compositionally biased region" description="Polar residues" evidence="1">
    <location>
        <begin position="1"/>
        <end position="26"/>
    </location>
</feature>
<dbReference type="Proteomes" id="UP000053599">
    <property type="component" value="Unassembled WGS sequence"/>
</dbReference>
<organism evidence="2 3">
    <name type="scientific">Exophiala sideris</name>
    <dbReference type="NCBI Taxonomy" id="1016849"/>
    <lineage>
        <taxon>Eukaryota</taxon>
        <taxon>Fungi</taxon>
        <taxon>Dikarya</taxon>
        <taxon>Ascomycota</taxon>
        <taxon>Pezizomycotina</taxon>
        <taxon>Eurotiomycetes</taxon>
        <taxon>Chaetothyriomycetidae</taxon>
        <taxon>Chaetothyriales</taxon>
        <taxon>Herpotrichiellaceae</taxon>
        <taxon>Exophiala</taxon>
    </lineage>
</organism>
<dbReference type="PANTHER" id="PTHR37540">
    <property type="entry name" value="TRANSCRIPTION FACTOR (ACR-2), PUTATIVE-RELATED-RELATED"/>
    <property type="match status" value="1"/>
</dbReference>
<dbReference type="AlphaFoldDB" id="A0A0D1YZQ9"/>
<evidence type="ECO:0000313" key="3">
    <source>
        <dbReference type="Proteomes" id="UP000053599"/>
    </source>
</evidence>
<accession>A0A0D1YZQ9</accession>
<protein>
    <recommendedName>
        <fullName evidence="4">Transcription factor domain-containing protein</fullName>
    </recommendedName>
</protein>
<dbReference type="HOGENOM" id="CLU_037227_1_0_1"/>
<reference evidence="2 3" key="1">
    <citation type="submission" date="2015-01" db="EMBL/GenBank/DDBJ databases">
        <title>The Genome Sequence of Exophiala sideris CBS121828.</title>
        <authorList>
            <consortium name="The Broad Institute Genomics Platform"/>
            <person name="Cuomo C."/>
            <person name="de Hoog S."/>
            <person name="Gorbushina A."/>
            <person name="Stielow B."/>
            <person name="Teixiera M."/>
            <person name="Abouelleil A."/>
            <person name="Chapman S.B."/>
            <person name="Priest M."/>
            <person name="Young S.K."/>
            <person name="Wortman J."/>
            <person name="Nusbaum C."/>
            <person name="Birren B."/>
        </authorList>
    </citation>
    <scope>NUCLEOTIDE SEQUENCE [LARGE SCALE GENOMIC DNA]</scope>
    <source>
        <strain evidence="2 3">CBS 121828</strain>
    </source>
</reference>
<evidence type="ECO:0000256" key="1">
    <source>
        <dbReference type="SAM" id="MobiDB-lite"/>
    </source>
</evidence>
<evidence type="ECO:0008006" key="4">
    <source>
        <dbReference type="Google" id="ProtNLM"/>
    </source>
</evidence>